<reference evidence="1 2" key="1">
    <citation type="submission" date="2016-12" db="EMBL/GenBank/DDBJ databases">
        <title>Complete genome sequence of Clostridium kluyveri JZZ isolated from the pit mud of a Chinese flavor liquor-making factory.</title>
        <authorList>
            <person name="Wang Y."/>
        </authorList>
    </citation>
    <scope>NUCLEOTIDE SEQUENCE [LARGE SCALE GENOMIC DNA]</scope>
    <source>
        <strain evidence="1 2">JZZ</strain>
    </source>
</reference>
<evidence type="ECO:0000313" key="2">
    <source>
        <dbReference type="Proteomes" id="UP000184604"/>
    </source>
</evidence>
<sequence>MTRNPRLIHQHPSGVYILNELKIKSPALVSDVKIKNIDKYSKYKTNLVLSKSFDESNMVMYYFDNQGSKHEIYLLGYFEKGYSGKIDVTINSIDTKGIISITVDDNKDKNSKN</sequence>
<dbReference type="Proteomes" id="UP000184604">
    <property type="component" value="Chromosome"/>
</dbReference>
<gene>
    <name evidence="1" type="ORF">BS101_16840</name>
</gene>
<dbReference type="AlphaFoldDB" id="A0A1L5FBE0"/>
<dbReference type="OrthoDB" id="1957425at2"/>
<proteinExistence type="predicted"/>
<name>A0A1L5FBE0_CLOKL</name>
<dbReference type="EMBL" id="CP018335">
    <property type="protein sequence ID" value="APM40283.1"/>
    <property type="molecule type" value="Genomic_DNA"/>
</dbReference>
<evidence type="ECO:0000313" key="1">
    <source>
        <dbReference type="EMBL" id="APM40283.1"/>
    </source>
</evidence>
<accession>A0A1L5FBE0</accession>
<dbReference type="RefSeq" id="WP_073539882.1">
    <property type="nucleotide sequence ID" value="NZ_CP018335.1"/>
</dbReference>
<protein>
    <submittedName>
        <fullName evidence="1">Uncharacterized protein</fullName>
    </submittedName>
</protein>
<organism evidence="1 2">
    <name type="scientific">Clostridium kluyveri</name>
    <dbReference type="NCBI Taxonomy" id="1534"/>
    <lineage>
        <taxon>Bacteria</taxon>
        <taxon>Bacillati</taxon>
        <taxon>Bacillota</taxon>
        <taxon>Clostridia</taxon>
        <taxon>Eubacteriales</taxon>
        <taxon>Clostridiaceae</taxon>
        <taxon>Clostridium</taxon>
    </lineage>
</organism>